<gene>
    <name evidence="1" type="ORF">ACFPFW_17035</name>
</gene>
<keyword evidence="2" id="KW-1185">Reference proteome</keyword>
<reference evidence="2" key="1">
    <citation type="journal article" date="2019" name="Int. J. Syst. Evol. Microbiol.">
        <title>The Global Catalogue of Microorganisms (GCM) 10K type strain sequencing project: providing services to taxonomists for standard genome sequencing and annotation.</title>
        <authorList>
            <consortium name="The Broad Institute Genomics Platform"/>
            <consortium name="The Broad Institute Genome Sequencing Center for Infectious Disease"/>
            <person name="Wu L."/>
            <person name="Ma J."/>
        </authorList>
    </citation>
    <scope>NUCLEOTIDE SEQUENCE [LARGE SCALE GENOMIC DNA]</scope>
    <source>
        <strain evidence="2">CGMCC 1.16444</strain>
    </source>
</reference>
<dbReference type="EMBL" id="JBHSJF010000008">
    <property type="protein sequence ID" value="MFC5069721.1"/>
    <property type="molecule type" value="Genomic_DNA"/>
</dbReference>
<protein>
    <submittedName>
        <fullName evidence="1">Uncharacterized protein</fullName>
    </submittedName>
</protein>
<name>A0ABV9Z4P1_9HYPH</name>
<dbReference type="RefSeq" id="WP_114956263.1">
    <property type="nucleotide sequence ID" value="NZ_JBHSJF010000008.1"/>
</dbReference>
<dbReference type="Proteomes" id="UP001595796">
    <property type="component" value="Unassembled WGS sequence"/>
</dbReference>
<sequence>MLIDTIAEAIWSEHAKQSGQTASPWNEVDGATHERFTGYARAALEAISHPTPEMLSMGNRALQAWDDSEHYRSPITGIYRAMIGAELPAEPAKGPRDSFDEL</sequence>
<evidence type="ECO:0000313" key="1">
    <source>
        <dbReference type="EMBL" id="MFC5069721.1"/>
    </source>
</evidence>
<accession>A0ABV9Z4P1</accession>
<evidence type="ECO:0000313" key="2">
    <source>
        <dbReference type="Proteomes" id="UP001595796"/>
    </source>
</evidence>
<organism evidence="1 2">
    <name type="scientific">Flaviflagellibacter deserti</name>
    <dbReference type="NCBI Taxonomy" id="2267266"/>
    <lineage>
        <taxon>Bacteria</taxon>
        <taxon>Pseudomonadati</taxon>
        <taxon>Pseudomonadota</taxon>
        <taxon>Alphaproteobacteria</taxon>
        <taxon>Hyphomicrobiales</taxon>
        <taxon>Flaviflagellibacter</taxon>
    </lineage>
</organism>
<proteinExistence type="predicted"/>
<comment type="caution">
    <text evidence="1">The sequence shown here is derived from an EMBL/GenBank/DDBJ whole genome shotgun (WGS) entry which is preliminary data.</text>
</comment>